<organism evidence="1 2">
    <name type="scientific">Christiangramia fulva</name>
    <dbReference type="NCBI Taxonomy" id="2126553"/>
    <lineage>
        <taxon>Bacteria</taxon>
        <taxon>Pseudomonadati</taxon>
        <taxon>Bacteroidota</taxon>
        <taxon>Flavobacteriia</taxon>
        <taxon>Flavobacteriales</taxon>
        <taxon>Flavobacteriaceae</taxon>
        <taxon>Christiangramia</taxon>
    </lineage>
</organism>
<dbReference type="PROSITE" id="PS51257">
    <property type="entry name" value="PROKAR_LIPOPROTEIN"/>
    <property type="match status" value="1"/>
</dbReference>
<dbReference type="InterPro" id="IPR025347">
    <property type="entry name" value="DUF4251"/>
</dbReference>
<dbReference type="AlphaFoldDB" id="A0A2R3Z7V9"/>
<dbReference type="Proteomes" id="UP000241507">
    <property type="component" value="Chromosome"/>
</dbReference>
<evidence type="ECO:0008006" key="3">
    <source>
        <dbReference type="Google" id="ProtNLM"/>
    </source>
</evidence>
<proteinExistence type="predicted"/>
<dbReference type="KEGG" id="grs:C7S20_14405"/>
<protein>
    <recommendedName>
        <fullName evidence="3">DUF4251 domain-containing protein</fullName>
    </recommendedName>
</protein>
<dbReference type="EMBL" id="CP028136">
    <property type="protein sequence ID" value="AVR46361.1"/>
    <property type="molecule type" value="Genomic_DNA"/>
</dbReference>
<keyword evidence="2" id="KW-1185">Reference proteome</keyword>
<dbReference type="Gene3D" id="2.40.128.410">
    <property type="match status" value="1"/>
</dbReference>
<dbReference type="Pfam" id="PF14059">
    <property type="entry name" value="DUF4251"/>
    <property type="match status" value="1"/>
</dbReference>
<evidence type="ECO:0000313" key="2">
    <source>
        <dbReference type="Proteomes" id="UP000241507"/>
    </source>
</evidence>
<accession>A0A2R3Z7V9</accession>
<evidence type="ECO:0000313" key="1">
    <source>
        <dbReference type="EMBL" id="AVR46361.1"/>
    </source>
</evidence>
<reference evidence="2" key="1">
    <citation type="submission" date="2018-03" db="EMBL/GenBank/DDBJ databases">
        <title>Gramella fulva sp. nov., isolated from a dry surface of tidal flat.</title>
        <authorList>
            <person name="Hwang S.H."/>
            <person name="Hwang W.M."/>
            <person name="Kang K."/>
            <person name="Ahn T.-Y."/>
        </authorList>
    </citation>
    <scope>NUCLEOTIDE SEQUENCE [LARGE SCALE GENOMIC DNA]</scope>
    <source>
        <strain evidence="2">SH35</strain>
    </source>
</reference>
<sequence>MKKMRMKNKITLALQGLVAIFTLALIFSCGSGRNINADENENLQKLVQSRHFEIENDWAAPLRGSQINLIGNTNYIRFVNDSVMVYLPYFGVRYSGGGYNSEGGFKFEGIPENLQFGKDKKDNTVITFETDQGSENLDFRITLYGNKNAVTNVNSSDRDAISYRGDVHEWKEQE</sequence>
<gene>
    <name evidence="1" type="ORF">C7S20_14405</name>
</gene>
<name>A0A2R3Z7V9_9FLAO</name>